<dbReference type="Proteomes" id="UP001485043">
    <property type="component" value="Unassembled WGS sequence"/>
</dbReference>
<organism evidence="4 5">
    <name type="scientific">Apatococcus fuscideae</name>
    <dbReference type="NCBI Taxonomy" id="2026836"/>
    <lineage>
        <taxon>Eukaryota</taxon>
        <taxon>Viridiplantae</taxon>
        <taxon>Chlorophyta</taxon>
        <taxon>core chlorophytes</taxon>
        <taxon>Trebouxiophyceae</taxon>
        <taxon>Chlorellales</taxon>
        <taxon>Chlorellaceae</taxon>
        <taxon>Apatococcus</taxon>
    </lineage>
</organism>
<feature type="transmembrane region" description="Helical" evidence="2">
    <location>
        <begin position="611"/>
        <end position="634"/>
    </location>
</feature>
<reference evidence="4 5" key="1">
    <citation type="journal article" date="2024" name="Nat. Commun.">
        <title>Phylogenomics reveals the evolutionary origins of lichenization in chlorophyte algae.</title>
        <authorList>
            <person name="Puginier C."/>
            <person name="Libourel C."/>
            <person name="Otte J."/>
            <person name="Skaloud P."/>
            <person name="Haon M."/>
            <person name="Grisel S."/>
            <person name="Petersen M."/>
            <person name="Berrin J.G."/>
            <person name="Delaux P.M."/>
            <person name="Dal Grande F."/>
            <person name="Keller J."/>
        </authorList>
    </citation>
    <scope>NUCLEOTIDE SEQUENCE [LARGE SCALE GENOMIC DNA]</scope>
    <source>
        <strain evidence="4 5">SAG 2523</strain>
    </source>
</reference>
<feature type="chain" id="PRO_5043654448" description="Ricin B lectin domain-containing protein" evidence="3">
    <location>
        <begin position="26"/>
        <end position="721"/>
    </location>
</feature>
<feature type="compositionally biased region" description="Pro residues" evidence="1">
    <location>
        <begin position="505"/>
        <end position="531"/>
    </location>
</feature>
<dbReference type="PROSITE" id="PS50231">
    <property type="entry name" value="RICIN_B_LECTIN"/>
    <property type="match status" value="2"/>
</dbReference>
<protein>
    <recommendedName>
        <fullName evidence="6">Ricin B lectin domain-containing protein</fullName>
    </recommendedName>
</protein>
<keyword evidence="5" id="KW-1185">Reference proteome</keyword>
<dbReference type="SUPFAM" id="SSF50370">
    <property type="entry name" value="Ricin B-like lectins"/>
    <property type="match status" value="2"/>
</dbReference>
<feature type="region of interest" description="Disordered" evidence="1">
    <location>
        <begin position="489"/>
        <end position="590"/>
    </location>
</feature>
<feature type="signal peptide" evidence="3">
    <location>
        <begin position="1"/>
        <end position="25"/>
    </location>
</feature>
<sequence length="721" mass="77152">MEPHWRCHFVVLACCCLALLKEGHAQSEFGLDATVDNFAAGGVMGMTGSMPGQGASFISAESKASEEIRIVAAAGNGSLCWGVVDARLGLQNRVVGLQPCSARAHSQKWLLRRTGSTLQIHPALFTQECLELAKQPGTGREEVGGELEWSRLQTGSCQARHSALAARQSFKLDSKRRLTMGTNQNLCIAATGDKPGSVFLAVVCDESHLQRLFMPAHGKFREGSSWFTELLYGGSEEPRCLSINADNLLGVEECRYSGLALSRQLFTVLGGGNWVLLQPSAQWGKCIGLEHVKPQDRGGMHEEARAAGHHIVAQPCSNDYSGQAWIFDEWDRLRIPDTDWCISAPIASGGKDGLVSLQACSHSQEQRFFVHPHQIIKQVAPDDTAGRAYGLGRGSESATLFGPYPSTPRVHAPAAPGAGGTAGPEAGSTFQGEQMQWPDGVRRTARLADGSRRSDQDAPAVSQDEFVKFCRQAVAEGASISTLQAAGCPADTSAASTSPTSINPSPVPVSVPSPPSPIQQQPPPATLPPSPFSDSGAAIPPSQRRPPPTWKRKSPPYNSNQDMGSSSPPAGHQQRHLQEDPATSQPVVKKQHGFLSRHVDVHTMHEHEVQVVHYLLLGGCGVLLLAAAFLLIRVRLGQPRRLRKVPGPMQMIRNASQRKPARIVPRPPALAGAAAEDDTLSPTAHARMIASRGGRFNSIPGLRSAAKARGAGNGEQGQFNL</sequence>
<accession>A0AAW1TEY5</accession>
<keyword evidence="2" id="KW-1133">Transmembrane helix</keyword>
<evidence type="ECO:0000313" key="4">
    <source>
        <dbReference type="EMBL" id="KAK9866924.1"/>
    </source>
</evidence>
<feature type="compositionally biased region" description="Low complexity" evidence="1">
    <location>
        <begin position="492"/>
        <end position="504"/>
    </location>
</feature>
<evidence type="ECO:0000256" key="3">
    <source>
        <dbReference type="SAM" id="SignalP"/>
    </source>
</evidence>
<comment type="caution">
    <text evidence="4">The sequence shown here is derived from an EMBL/GenBank/DDBJ whole genome shotgun (WGS) entry which is preliminary data.</text>
</comment>
<evidence type="ECO:0008006" key="6">
    <source>
        <dbReference type="Google" id="ProtNLM"/>
    </source>
</evidence>
<dbReference type="EMBL" id="JALJOV010000123">
    <property type="protein sequence ID" value="KAK9866924.1"/>
    <property type="molecule type" value="Genomic_DNA"/>
</dbReference>
<evidence type="ECO:0000256" key="2">
    <source>
        <dbReference type="SAM" id="Phobius"/>
    </source>
</evidence>
<dbReference type="AlphaFoldDB" id="A0AAW1TEY5"/>
<proteinExistence type="predicted"/>
<name>A0AAW1TEY5_9CHLO</name>
<keyword evidence="3" id="KW-0732">Signal</keyword>
<keyword evidence="2" id="KW-0472">Membrane</keyword>
<dbReference type="InterPro" id="IPR035992">
    <property type="entry name" value="Ricin_B-like_lectins"/>
</dbReference>
<dbReference type="Gene3D" id="2.80.10.50">
    <property type="match status" value="2"/>
</dbReference>
<feature type="region of interest" description="Disordered" evidence="1">
    <location>
        <begin position="400"/>
        <end position="439"/>
    </location>
</feature>
<evidence type="ECO:0000313" key="5">
    <source>
        <dbReference type="Proteomes" id="UP001485043"/>
    </source>
</evidence>
<feature type="compositionally biased region" description="Polar residues" evidence="1">
    <location>
        <begin position="556"/>
        <end position="568"/>
    </location>
</feature>
<keyword evidence="2" id="KW-0812">Transmembrane</keyword>
<gene>
    <name evidence="4" type="ORF">WJX84_005367</name>
</gene>
<evidence type="ECO:0000256" key="1">
    <source>
        <dbReference type="SAM" id="MobiDB-lite"/>
    </source>
</evidence>